<keyword evidence="1" id="KW-0812">Transmembrane</keyword>
<dbReference type="AlphaFoldDB" id="A0A7J2TLK9"/>
<gene>
    <name evidence="2" type="ORF">ENP88_07595</name>
</gene>
<proteinExistence type="predicted"/>
<organism evidence="2">
    <name type="scientific">Archaeoglobus fulgidus</name>
    <dbReference type="NCBI Taxonomy" id="2234"/>
    <lineage>
        <taxon>Archaea</taxon>
        <taxon>Methanobacteriati</taxon>
        <taxon>Methanobacteriota</taxon>
        <taxon>Archaeoglobi</taxon>
        <taxon>Archaeoglobales</taxon>
        <taxon>Archaeoglobaceae</taxon>
        <taxon>Archaeoglobus</taxon>
    </lineage>
</organism>
<feature type="transmembrane region" description="Helical" evidence="1">
    <location>
        <begin position="38"/>
        <end position="57"/>
    </location>
</feature>
<evidence type="ECO:0000313" key="2">
    <source>
        <dbReference type="EMBL" id="HEH35981.1"/>
    </source>
</evidence>
<feature type="transmembrane region" description="Helical" evidence="1">
    <location>
        <begin position="63"/>
        <end position="81"/>
    </location>
</feature>
<accession>A0A7J2TLK9</accession>
<comment type="caution">
    <text evidence="2">The sequence shown here is derived from an EMBL/GenBank/DDBJ whole genome shotgun (WGS) entry which is preliminary data.</text>
</comment>
<dbReference type="EMBL" id="DSLA01000116">
    <property type="protein sequence ID" value="HEH35981.1"/>
    <property type="molecule type" value="Genomic_DNA"/>
</dbReference>
<protein>
    <submittedName>
        <fullName evidence="2">Uncharacterized protein</fullName>
    </submittedName>
</protein>
<name>A0A7J2TLK9_ARCFL</name>
<evidence type="ECO:0000256" key="1">
    <source>
        <dbReference type="SAM" id="Phobius"/>
    </source>
</evidence>
<keyword evidence="1" id="KW-0472">Membrane</keyword>
<reference evidence="2" key="1">
    <citation type="journal article" date="2020" name="mSystems">
        <title>Genome- and Community-Level Interaction Insights into Carbon Utilization and Element Cycling Functions of Hydrothermarchaeota in Hydrothermal Sediment.</title>
        <authorList>
            <person name="Zhou Z."/>
            <person name="Liu Y."/>
            <person name="Xu W."/>
            <person name="Pan J."/>
            <person name="Luo Z.H."/>
            <person name="Li M."/>
        </authorList>
    </citation>
    <scope>NUCLEOTIDE SEQUENCE [LARGE SCALE GENOMIC DNA]</scope>
    <source>
        <strain evidence="2">SpSt-26</strain>
    </source>
</reference>
<sequence length="97" mass="10256">MNLASIVGFIVGFLFGINSISTMLSLAGSFFIEIEESLRNLSAVSTVILLIIAVILVVKIKVVASLIAGAIVGAVLNLILAQQGLNIFEIFKAYLGF</sequence>
<feature type="transmembrane region" description="Helical" evidence="1">
    <location>
        <begin position="6"/>
        <end position="26"/>
    </location>
</feature>
<keyword evidence="1" id="KW-1133">Transmembrane helix</keyword>